<protein>
    <submittedName>
        <fullName evidence="1">Uncharacterized protein</fullName>
    </submittedName>
</protein>
<dbReference type="EMBL" id="CP003842">
    <property type="protein sequence ID" value="AFS80854.1"/>
    <property type="molecule type" value="Genomic_DNA"/>
</dbReference>
<reference evidence="1 2" key="1">
    <citation type="journal article" date="2012" name="J. Bacteriol.">
        <title>Draft Genome Sequence of an Ammonia-Oxidizing Archaeon, "Candidatus Nitrosopumilus koreensis" AR1, from Marine Sediment.</title>
        <authorList>
            <person name="Park S.J."/>
            <person name="Kim J.G."/>
            <person name="Jung M.Y."/>
            <person name="Kim S.J."/>
            <person name="Cha I.T."/>
            <person name="Kwon K."/>
            <person name="Lee J.H."/>
            <person name="Rhee S.K."/>
        </authorList>
    </citation>
    <scope>NUCLEOTIDE SEQUENCE [LARGE SCALE GENOMIC DNA]</scope>
    <source>
        <strain evidence="1 2">AR1</strain>
    </source>
</reference>
<dbReference type="AlphaFoldDB" id="K0B5X4"/>
<organism evidence="1 2">
    <name type="scientific">Candidatus Nitrosopumilus koreensis AR1</name>
    <dbReference type="NCBI Taxonomy" id="1229908"/>
    <lineage>
        <taxon>Archaea</taxon>
        <taxon>Nitrososphaerota</taxon>
        <taxon>Nitrososphaeria</taxon>
        <taxon>Nitrosopumilales</taxon>
        <taxon>Nitrosopumilaceae</taxon>
        <taxon>Nitrosopumilus</taxon>
    </lineage>
</organism>
<gene>
    <name evidence="1" type="ORF">NKOR_04840</name>
</gene>
<dbReference type="KEGG" id="nkr:NKOR_04840"/>
<dbReference type="HOGENOM" id="CLU_359699_0_0_2"/>
<accession>K0B5X4</accession>
<sequence length="870" mass="95651">MKTVLVILLVLVVVGGGVPIDAQSNFGVQNPFDKQPDLEFGYQLHPQKFLENTEGIINIHALNNENILPVEINGLKVSSSDNTIVAITGISNAENYSTEIKILAKEPGFANISLAAPGFKSQEIPIVIYNNNNHPTQILLKTTPNDFPVDGPKFGYIGIELATTGNLPVIATEDTIVKISTPNTNVIKLQESEITIPKGEYYTLTKFNIKESGDAIIFAETEGMKKVSQFIHVREAKTPLQLQLYVFPKNFNSFSSQTGYAIVQLQDAEGIPVKADKNINLKIGVENPDSGINTSHDFEEFLFASNELEIKEGSYSTFSSFSIRPNVADFTDEFVQSYNFYIIADDHIAKGDSITVTHDEIGAIEGKGPAITQTLPFLTTGEKELVGVTYFETEVEVSRQLGTSTLGKTDRETVTVSVPVVASEDLFVNVASSNLKTVDAENAFIPKGKNTGLIFGNTGTMIPDEGESLEFYITDNKKSSTVAGEPNGPLEDDLSLIVEPLIPKILAYSQFPIIGYLLESPEEDEEVTTADDEEEEEDGRIGVTHFIKDSVMTFSANENFEIPPEVITQNQEYAVIFGQSNKIGTSSMTVQATGMETGLSLESHTTDPTNIELSVSKNILPMTKNLASIQLLDSVGNPAYAKNQITLEIVSNNQYSLKLPENIVIEKGEYFKSFEIESFSEGTTEITMLAEDLPMHNFELTVNGFHPEISLVAPNSIDQGTQITAELLLDYPTSTLSVENFDVNWNVIGGKIIEQETTTDSDGKARITIDEIKSESLEIYASVEGLGFTNLEINKTIKVIPAPITDAVTEETNNEIFTENNFILFAIPGAAGAAFFYLRKTNRLEEITERFNISEKIEEIKERVSSIRER</sequence>
<dbReference type="PATRIC" id="fig|1229908.8.peg.1052"/>
<keyword evidence="2" id="KW-1185">Reference proteome</keyword>
<evidence type="ECO:0000313" key="2">
    <source>
        <dbReference type="Proteomes" id="UP000006101"/>
    </source>
</evidence>
<evidence type="ECO:0000313" key="1">
    <source>
        <dbReference type="EMBL" id="AFS80854.1"/>
    </source>
</evidence>
<proteinExistence type="predicted"/>
<name>K0B5X4_9ARCH</name>
<dbReference type="Proteomes" id="UP000006101">
    <property type="component" value="Chromosome"/>
</dbReference>